<organism evidence="1 2">
    <name type="scientific">Dichomitus squalens (strain LYAD-421)</name>
    <name type="common">Western red white-rot fungus</name>
    <dbReference type="NCBI Taxonomy" id="732165"/>
    <lineage>
        <taxon>Eukaryota</taxon>
        <taxon>Fungi</taxon>
        <taxon>Dikarya</taxon>
        <taxon>Basidiomycota</taxon>
        <taxon>Agaricomycotina</taxon>
        <taxon>Agaricomycetes</taxon>
        <taxon>Polyporales</taxon>
        <taxon>Polyporaceae</taxon>
        <taxon>Dichomitus</taxon>
    </lineage>
</organism>
<dbReference type="AlphaFoldDB" id="R7SR80"/>
<sequence>MVNSASAEAYATLRAGSRPPSRAVFRSRRVRKNACTTWLEAFHRLSYFRRVESRKRFNAGLHRKSVDDLAFGTGRHASQVD</sequence>
<dbReference type="HOGENOM" id="CLU_2580245_0_0_1"/>
<proteinExistence type="predicted"/>
<dbReference type="Proteomes" id="UP000053319">
    <property type="component" value="Unassembled WGS sequence"/>
</dbReference>
<feature type="non-terminal residue" evidence="1">
    <location>
        <position position="1"/>
    </location>
</feature>
<dbReference type="GeneID" id="18835885"/>
<gene>
    <name evidence="1" type="ORF">DICSQDRAFT_139603</name>
</gene>
<accession>R7SR80</accession>
<dbReference type="KEGG" id="dsq:DICSQDRAFT_139603"/>
<evidence type="ECO:0000313" key="1">
    <source>
        <dbReference type="EMBL" id="EJF58255.1"/>
    </source>
</evidence>
<name>R7SR80_DICSQ</name>
<evidence type="ECO:0000313" key="2">
    <source>
        <dbReference type="Proteomes" id="UP000053319"/>
    </source>
</evidence>
<protein>
    <submittedName>
        <fullName evidence="1">Uncharacterized protein</fullName>
    </submittedName>
</protein>
<reference evidence="1 2" key="1">
    <citation type="journal article" date="2012" name="Science">
        <title>The Paleozoic origin of enzymatic lignin decomposition reconstructed from 31 fungal genomes.</title>
        <authorList>
            <person name="Floudas D."/>
            <person name="Binder M."/>
            <person name="Riley R."/>
            <person name="Barry K."/>
            <person name="Blanchette R.A."/>
            <person name="Henrissat B."/>
            <person name="Martinez A.T."/>
            <person name="Otillar R."/>
            <person name="Spatafora J.W."/>
            <person name="Yadav J.S."/>
            <person name="Aerts A."/>
            <person name="Benoit I."/>
            <person name="Boyd A."/>
            <person name="Carlson A."/>
            <person name="Copeland A."/>
            <person name="Coutinho P.M."/>
            <person name="de Vries R.P."/>
            <person name="Ferreira P."/>
            <person name="Findley K."/>
            <person name="Foster B."/>
            <person name="Gaskell J."/>
            <person name="Glotzer D."/>
            <person name="Gorecki P."/>
            <person name="Heitman J."/>
            <person name="Hesse C."/>
            <person name="Hori C."/>
            <person name="Igarashi K."/>
            <person name="Jurgens J.A."/>
            <person name="Kallen N."/>
            <person name="Kersten P."/>
            <person name="Kohler A."/>
            <person name="Kuees U."/>
            <person name="Kumar T.K.A."/>
            <person name="Kuo A."/>
            <person name="LaButti K."/>
            <person name="Larrondo L.F."/>
            <person name="Lindquist E."/>
            <person name="Ling A."/>
            <person name="Lombard V."/>
            <person name="Lucas S."/>
            <person name="Lundell T."/>
            <person name="Martin R."/>
            <person name="McLaughlin D.J."/>
            <person name="Morgenstern I."/>
            <person name="Morin E."/>
            <person name="Murat C."/>
            <person name="Nagy L.G."/>
            <person name="Nolan M."/>
            <person name="Ohm R.A."/>
            <person name="Patyshakuliyeva A."/>
            <person name="Rokas A."/>
            <person name="Ruiz-Duenas F.J."/>
            <person name="Sabat G."/>
            <person name="Salamov A."/>
            <person name="Samejima M."/>
            <person name="Schmutz J."/>
            <person name="Slot J.C."/>
            <person name="St John F."/>
            <person name="Stenlid J."/>
            <person name="Sun H."/>
            <person name="Sun S."/>
            <person name="Syed K."/>
            <person name="Tsang A."/>
            <person name="Wiebenga A."/>
            <person name="Young D."/>
            <person name="Pisabarro A."/>
            <person name="Eastwood D.C."/>
            <person name="Martin F."/>
            <person name="Cullen D."/>
            <person name="Grigoriev I.V."/>
            <person name="Hibbett D.S."/>
        </authorList>
    </citation>
    <scope>NUCLEOTIDE SEQUENCE [LARGE SCALE GENOMIC DNA]</scope>
    <source>
        <strain evidence="1 2">LYAD-421 SS1</strain>
    </source>
</reference>
<dbReference type="RefSeq" id="XP_007369073.1">
    <property type="nucleotide sequence ID" value="XM_007369011.1"/>
</dbReference>
<dbReference type="EMBL" id="JH719438">
    <property type="protein sequence ID" value="EJF58255.1"/>
    <property type="molecule type" value="Genomic_DNA"/>
</dbReference>